<sequence>MGGHHHRSSDVASLYSCSSHGSRSSYSSGSSSSRSCGSSSSSSSSSGGGRSRHSSGSHSPSSSSCYSNASQGSNGSVSRRIDKFDNPALRIMAHIVRGPLRGYFGRQGQQALASPPTPLVFFLEWGQQQAPPESWPVAGVVGLGW</sequence>
<feature type="region of interest" description="Disordered" evidence="1">
    <location>
        <begin position="1"/>
        <end position="81"/>
    </location>
</feature>
<feature type="compositionally biased region" description="Low complexity" evidence="1">
    <location>
        <begin position="56"/>
        <end position="67"/>
    </location>
</feature>
<protein>
    <recommendedName>
        <fullName evidence="4">REJ domain-containing protein</fullName>
    </recommendedName>
</protein>
<feature type="compositionally biased region" description="Polar residues" evidence="1">
    <location>
        <begin position="68"/>
        <end position="77"/>
    </location>
</feature>
<comment type="caution">
    <text evidence="2">The sequence shown here is derived from an EMBL/GenBank/DDBJ whole genome shotgun (WGS) entry which is preliminary data.</text>
</comment>
<accession>A0ABR1WR88</accession>
<dbReference type="GeneID" id="92043582"/>
<proteinExistence type="predicted"/>
<evidence type="ECO:0000256" key="1">
    <source>
        <dbReference type="SAM" id="MobiDB-lite"/>
    </source>
</evidence>
<dbReference type="EMBL" id="JAQQWN010000005">
    <property type="protein sequence ID" value="KAK8084936.1"/>
    <property type="molecule type" value="Genomic_DNA"/>
</dbReference>
<name>A0ABR1WR88_9PEZI</name>
<feature type="compositionally biased region" description="Low complexity" evidence="1">
    <location>
        <begin position="15"/>
        <end position="45"/>
    </location>
</feature>
<dbReference type="Proteomes" id="UP001433268">
    <property type="component" value="Unassembled WGS sequence"/>
</dbReference>
<evidence type="ECO:0008006" key="4">
    <source>
        <dbReference type="Google" id="ProtNLM"/>
    </source>
</evidence>
<evidence type="ECO:0000313" key="2">
    <source>
        <dbReference type="EMBL" id="KAK8084936.1"/>
    </source>
</evidence>
<reference evidence="2 3" key="1">
    <citation type="submission" date="2023-01" db="EMBL/GenBank/DDBJ databases">
        <title>Analysis of 21 Apiospora genomes using comparative genomics revels a genus with tremendous synthesis potential of carbohydrate active enzymes and secondary metabolites.</title>
        <authorList>
            <person name="Sorensen T."/>
        </authorList>
    </citation>
    <scope>NUCLEOTIDE SEQUENCE [LARGE SCALE GENOMIC DNA]</scope>
    <source>
        <strain evidence="2 3">CBS 114990</strain>
    </source>
</reference>
<organism evidence="2 3">
    <name type="scientific">Apiospora hydei</name>
    <dbReference type="NCBI Taxonomy" id="1337664"/>
    <lineage>
        <taxon>Eukaryota</taxon>
        <taxon>Fungi</taxon>
        <taxon>Dikarya</taxon>
        <taxon>Ascomycota</taxon>
        <taxon>Pezizomycotina</taxon>
        <taxon>Sordariomycetes</taxon>
        <taxon>Xylariomycetidae</taxon>
        <taxon>Amphisphaeriales</taxon>
        <taxon>Apiosporaceae</taxon>
        <taxon>Apiospora</taxon>
    </lineage>
</organism>
<dbReference type="RefSeq" id="XP_066669445.1">
    <property type="nucleotide sequence ID" value="XM_066810522.1"/>
</dbReference>
<keyword evidence="3" id="KW-1185">Reference proteome</keyword>
<gene>
    <name evidence="2" type="ORF">PG997_006207</name>
</gene>
<evidence type="ECO:0000313" key="3">
    <source>
        <dbReference type="Proteomes" id="UP001433268"/>
    </source>
</evidence>